<dbReference type="Proteomes" id="UP000186817">
    <property type="component" value="Unassembled WGS sequence"/>
</dbReference>
<dbReference type="Gene3D" id="1.20.1740.10">
    <property type="entry name" value="Amino acid/polyamine transporter I"/>
    <property type="match status" value="1"/>
</dbReference>
<feature type="region of interest" description="Disordered" evidence="11">
    <location>
        <begin position="1"/>
        <end position="78"/>
    </location>
</feature>
<evidence type="ECO:0000256" key="1">
    <source>
        <dbReference type="ARBA" id="ARBA00004477"/>
    </source>
</evidence>
<feature type="domain" description="Reverse transcriptase" evidence="13">
    <location>
        <begin position="905"/>
        <end position="1162"/>
    </location>
</feature>
<keyword evidence="15" id="KW-1185">Reference proteome</keyword>
<feature type="transmembrane region" description="Helical" evidence="12">
    <location>
        <begin position="2205"/>
        <end position="2226"/>
    </location>
</feature>
<comment type="subcellular location">
    <subcellularLocation>
        <location evidence="1">Endoplasmic reticulum membrane</location>
        <topology evidence="1">Multi-pass membrane protein</topology>
    </subcellularLocation>
</comment>
<dbReference type="PANTHER" id="PTHR43243">
    <property type="entry name" value="INNER MEMBRANE TRANSPORTER YGJI-RELATED"/>
    <property type="match status" value="1"/>
</dbReference>
<dbReference type="GO" id="GO:0015031">
    <property type="term" value="P:protein transport"/>
    <property type="evidence" value="ECO:0007669"/>
    <property type="project" value="UniProtKB-KW"/>
</dbReference>
<accession>A0A1Q9CCZ3</accession>
<dbReference type="GO" id="GO:0006621">
    <property type="term" value="P:protein retention in ER lumen"/>
    <property type="evidence" value="ECO:0007669"/>
    <property type="project" value="InterPro"/>
</dbReference>
<evidence type="ECO:0000256" key="7">
    <source>
        <dbReference type="ARBA" id="ARBA00022927"/>
    </source>
</evidence>
<dbReference type="GO" id="GO:0046923">
    <property type="term" value="F:ER retention sequence binding"/>
    <property type="evidence" value="ECO:0007669"/>
    <property type="project" value="InterPro"/>
</dbReference>
<feature type="region of interest" description="Disordered" evidence="11">
    <location>
        <begin position="681"/>
        <end position="704"/>
    </location>
</feature>
<feature type="compositionally biased region" description="Low complexity" evidence="11">
    <location>
        <begin position="273"/>
        <end position="282"/>
    </location>
</feature>
<organism evidence="14 15">
    <name type="scientific">Symbiodinium microadriaticum</name>
    <name type="common">Dinoflagellate</name>
    <name type="synonym">Zooxanthella microadriatica</name>
    <dbReference type="NCBI Taxonomy" id="2951"/>
    <lineage>
        <taxon>Eukaryota</taxon>
        <taxon>Sar</taxon>
        <taxon>Alveolata</taxon>
        <taxon>Dinophyceae</taxon>
        <taxon>Suessiales</taxon>
        <taxon>Symbiodiniaceae</taxon>
        <taxon>Symbiodinium</taxon>
    </lineage>
</organism>
<feature type="transmembrane region" description="Helical" evidence="12">
    <location>
        <begin position="1928"/>
        <end position="1954"/>
    </location>
</feature>
<dbReference type="Pfam" id="PF13520">
    <property type="entry name" value="AA_permease_2"/>
    <property type="match status" value="1"/>
</dbReference>
<comment type="similarity">
    <text evidence="2">Belongs to the ERD2 family.</text>
</comment>
<feature type="region of interest" description="Disordered" evidence="11">
    <location>
        <begin position="262"/>
        <end position="305"/>
    </location>
</feature>
<dbReference type="Pfam" id="PF00078">
    <property type="entry name" value="RVT_1"/>
    <property type="match status" value="1"/>
</dbReference>
<comment type="caution">
    <text evidence="14">The sequence shown here is derived from an EMBL/GenBank/DDBJ whole genome shotgun (WGS) entry which is preliminary data.</text>
</comment>
<proteinExistence type="inferred from homology"/>
<feature type="transmembrane region" description="Helical" evidence="12">
    <location>
        <begin position="2293"/>
        <end position="2311"/>
    </location>
</feature>
<dbReference type="GO" id="GO:0005789">
    <property type="term" value="C:endoplasmic reticulum membrane"/>
    <property type="evidence" value="ECO:0007669"/>
    <property type="project" value="UniProtKB-SubCell"/>
</dbReference>
<evidence type="ECO:0000313" key="14">
    <source>
        <dbReference type="EMBL" id="OLP80795.1"/>
    </source>
</evidence>
<keyword evidence="7" id="KW-0653">Protein transport</keyword>
<evidence type="ECO:0000259" key="13">
    <source>
        <dbReference type="PROSITE" id="PS50878"/>
    </source>
</evidence>
<feature type="transmembrane region" description="Helical" evidence="12">
    <location>
        <begin position="1636"/>
        <end position="1654"/>
    </location>
</feature>
<keyword evidence="5" id="KW-0256">Endoplasmic reticulum</keyword>
<dbReference type="PRINTS" id="PR00660">
    <property type="entry name" value="ERLUMENR"/>
</dbReference>
<evidence type="ECO:0000256" key="6">
    <source>
        <dbReference type="ARBA" id="ARBA00022892"/>
    </source>
</evidence>
<dbReference type="InterPro" id="IPR000477">
    <property type="entry name" value="RT_dom"/>
</dbReference>
<evidence type="ECO:0000256" key="10">
    <source>
        <dbReference type="ARBA" id="ARBA00023170"/>
    </source>
</evidence>
<evidence type="ECO:0000256" key="8">
    <source>
        <dbReference type="ARBA" id="ARBA00022989"/>
    </source>
</evidence>
<feature type="transmembrane region" description="Helical" evidence="12">
    <location>
        <begin position="1661"/>
        <end position="1684"/>
    </location>
</feature>
<name>A0A1Q9CCZ3_SYMMI</name>
<evidence type="ECO:0000256" key="9">
    <source>
        <dbReference type="ARBA" id="ARBA00023136"/>
    </source>
</evidence>
<dbReference type="InterPro" id="IPR000133">
    <property type="entry name" value="ER_ret_rcpt"/>
</dbReference>
<feature type="transmembrane region" description="Helical" evidence="12">
    <location>
        <begin position="1743"/>
        <end position="1765"/>
    </location>
</feature>
<keyword evidence="9 12" id="KW-0472">Membrane</keyword>
<feature type="transmembrane region" description="Helical" evidence="12">
    <location>
        <begin position="1841"/>
        <end position="1859"/>
    </location>
</feature>
<dbReference type="EMBL" id="LSRX01001345">
    <property type="protein sequence ID" value="OLP80795.1"/>
    <property type="molecule type" value="Genomic_DNA"/>
</dbReference>
<protein>
    <submittedName>
        <fullName evidence="14">ER lumen protein-retaining receptor 1</fullName>
    </submittedName>
</protein>
<feature type="transmembrane region" description="Helical" evidence="12">
    <location>
        <begin position="1704"/>
        <end position="1722"/>
    </location>
</feature>
<gene>
    <name evidence="14" type="primary">kdelr1</name>
    <name evidence="14" type="ORF">AK812_SmicGene38748</name>
</gene>
<dbReference type="SUPFAM" id="SSF56672">
    <property type="entry name" value="DNA/RNA polymerases"/>
    <property type="match status" value="1"/>
</dbReference>
<evidence type="ECO:0000256" key="3">
    <source>
        <dbReference type="ARBA" id="ARBA00022448"/>
    </source>
</evidence>
<evidence type="ECO:0000256" key="11">
    <source>
        <dbReference type="SAM" id="MobiDB-lite"/>
    </source>
</evidence>
<keyword evidence="8 12" id="KW-1133">Transmembrane helix</keyword>
<keyword evidence="4 12" id="KW-0812">Transmembrane</keyword>
<feature type="transmembrane region" description="Helical" evidence="12">
    <location>
        <begin position="1898"/>
        <end position="1922"/>
    </location>
</feature>
<keyword evidence="10 14" id="KW-0675">Receptor</keyword>
<dbReference type="GO" id="GO:0015171">
    <property type="term" value="F:amino acid transmembrane transporter activity"/>
    <property type="evidence" value="ECO:0007669"/>
    <property type="project" value="TreeGrafter"/>
</dbReference>
<keyword evidence="6" id="KW-0931">ER-Golgi transport</keyword>
<feature type="transmembrane region" description="Helical" evidence="12">
    <location>
        <begin position="1865"/>
        <end position="1886"/>
    </location>
</feature>
<evidence type="ECO:0000256" key="4">
    <source>
        <dbReference type="ARBA" id="ARBA00022692"/>
    </source>
</evidence>
<feature type="transmembrane region" description="Helical" evidence="12">
    <location>
        <begin position="1797"/>
        <end position="1820"/>
    </location>
</feature>
<evidence type="ECO:0000256" key="12">
    <source>
        <dbReference type="SAM" id="Phobius"/>
    </source>
</evidence>
<dbReference type="OrthoDB" id="1718410at2759"/>
<reference evidence="14 15" key="1">
    <citation type="submission" date="2016-02" db="EMBL/GenBank/DDBJ databases">
        <title>Genome analysis of coral dinoflagellate symbionts highlights evolutionary adaptations to a symbiotic lifestyle.</title>
        <authorList>
            <person name="Aranda M."/>
            <person name="Li Y."/>
            <person name="Liew Y.J."/>
            <person name="Baumgarten S."/>
            <person name="Simakov O."/>
            <person name="Wilson M."/>
            <person name="Piel J."/>
            <person name="Ashoor H."/>
            <person name="Bougouffa S."/>
            <person name="Bajic V.B."/>
            <person name="Ryu T."/>
            <person name="Ravasi T."/>
            <person name="Bayer T."/>
            <person name="Micklem G."/>
            <person name="Kim H."/>
            <person name="Bhak J."/>
            <person name="Lajeunesse T.C."/>
            <person name="Voolstra C.R."/>
        </authorList>
    </citation>
    <scope>NUCLEOTIDE SEQUENCE [LARGE SCALE GENOMIC DNA]</scope>
    <source>
        <strain evidence="14 15">CCMP2467</strain>
    </source>
</reference>
<feature type="transmembrane region" description="Helical" evidence="12">
    <location>
        <begin position="2260"/>
        <end position="2281"/>
    </location>
</feature>
<dbReference type="Pfam" id="PF00810">
    <property type="entry name" value="ER_lumen_recept"/>
    <property type="match status" value="1"/>
</dbReference>
<evidence type="ECO:0000313" key="15">
    <source>
        <dbReference type="Proteomes" id="UP000186817"/>
    </source>
</evidence>
<dbReference type="PANTHER" id="PTHR43243:SF11">
    <property type="entry name" value="AMINO ACID PERMEASE_ SLC12A DOMAIN-CONTAINING PROTEIN"/>
    <property type="match status" value="1"/>
</dbReference>
<evidence type="ECO:0000256" key="5">
    <source>
        <dbReference type="ARBA" id="ARBA00022824"/>
    </source>
</evidence>
<dbReference type="InterPro" id="IPR043502">
    <property type="entry name" value="DNA/RNA_pol_sf"/>
</dbReference>
<sequence length="2336" mass="257762">MRASPAWVTRSQDLPKDSGKAPAVNLTPSDDKGDEVKATVIDASLPESAGECEMDDKRGAKHTRNAGSSPTKPPKAQRVEDVCGLGPDGVQLWDLGGFGDCGFRCLAAGNAMRQGAVPSKVKDKIAKVALSLRTKATDWLENNQGAWVLEWYSDAECSEQTEAGAIPQDASEYLQACRRPAKWLDPWLTMAAAHVLQVEVLVFKHLHGKWKFLERVVPRQTVSSSPLMLFLKDNHFYTLPPSETPPEKWAKLGLDDSRPLASQSYLGGGGKSPKGAPSSVGSDLSRWLQPAPDGRNSCRSLGSSTKLCRSEEKDSEASLWLRPAQSEDGYVEGPSRAFPPKKVAVFPTANQAAGRADALFVTKGPRRVPQSENGCVEGPSRTYPPNAVAVFPTASQAAGSAEALLVAKGPRQVPEATVSPGPPVAVQAGSGAGQTGSYCRLHYGPEQGLPAFPEENLEQRYAGHMADLLLPAGAQMITRTPLALRPVVQNAAVDCQWLFAEVFGAQQSFTVGSAYRVPGQEDDSNLACLVQELEGFRGRLWCLALDANCSQVSGTFSESMSSTGASLAAVARHTREPIDGIWTSRALRFSGSSEFSWGGDHTVASTRLLLTFVRSGSVFRFARTPRLSRQDAGELTAPPWQLAVHELSQDLETAWDQWHACAEDWLRQAGVLQSTKAEQRLGSAPRLKSGTHAAGPGQHAEERQLRRHIRRLQEALTLTRRGAPVPGPLHGRLVNRSVPQPERQAAQSGHWGVALQSAQGRLETLLVDRQRKLKSDWVHRVHSVSGAASWCKQQAPPPVTLVSSDDAEVYTTKPHAAKALYDAWKGIFGSTGDVTEGPGLVDKFGSFIRQSTQQAARLGALTGPELRRQLGRMKGKTASTDGWTPEMLLALPESALSCLAALLCQCEREGRFPESQCHWRCVFLPKSKGCTTKVGDVRPIAIASIFYRLWGATRFRQCAPFLTGCLDPYQAGGVRGPDCETLLLDLDLTFPPEDFPFLMCLDYRKAFDSVDCTEVFRLLEALGAPREVCALLGFQWRSHKRWIEFNGHVHPEPLSHTLGLPQGDPWSPICLALLLSLPNRYARQQVPSASTLLYLDDRSIVSPSCQDLLRAQQAWAVTESVSRMRTHPGKTQVLGRTWAAQEEMLRQGLPARASAEVLGVSIGPVPRDRSEEELKREAQATYVASRLQCLPCSQRFKCTLATILFAAKRLWGSFLNGRLPADAERKSYIASFRAAVKGSDAQYDRASRPLQRALQLGHASDMLFISAHRALAALGRWADGERMAGRDPARVRIQNTQVGGLLSRALPKWGWRMGRQWGVFACEAGTLLLRSSAQVRGRGPTDRQTKQFRKHANGFEMRFHHAKTNLCKTSAVYLLRESWRLTQFRSWLQSDRIDAEVARAEGLVINRRLVARLHKLAMKLPGHAVACMVGGCSTDARWTPSGAIRDRCELCGKAETPSLKHVMWRCSALAHLRSIPEPASALRARLGWSARALGRGHDEALLLQMGCIREAEAASRSKRAAWAPRRWLFASAKELPCFGYLLAYAFVWAFSSSYSPVCTILSSLTLYCFRSVYGEVVTALPLNGGIYNLLLNSSTKQTASVAACLTILSYTATGVVSSVSAADYLKCSPMFSSIESVPTAICILGFFAGCMLMGMQESSAVASMLFVFHLSVFFILGTFSVIFLQDAGLGQLYDNMNWERQPPFWNSIFFGFSSAMLGVSGFETSANFVEEQKPGVFPKTLRNMWMSVSVINVILPSLAVAVIPLDELTGEKSAYALAFLAERVAGPFLRDVVAIDALLVLAGSVLTSYVGVVGLFQRMAGDRCLPEFFSETNSWRNTPHYTILVFFAVCSSMCVMLDGDITLLSAIYSISFLLVMGLFAFGGLWLKINRPTLPRVINAHPALFVCGLLLVSFAFTAVVLLHPQMLTYFYIYYGITTTMVMLTFARVSIFRAFLNLMKQSKAVRFVIQWFVQKDIAHGWVHQKLKSLQNQGVVYFTKRASMSQINRALQYIEENEEARWVKVIHCYTDREPVPENLQEYVQILDCVYPRLRVDCILVKGEFSPAMVNYVSKRINVKVNCMFINCPKHDFKHPLDRMGGVRVILNSEKPDPFEMDAGAAPASWTSPPSGPDDQLYLPLRKFDESKSKLLPFAATYIFKWPPHSKGAKAAAAVMGDDVATKQVLDSMDKLHGASRARGVLQHFVPNIFRYIGDYLHLGGILTLLVTIVKNKSVAGISRTTQILYCIVFCTRYLDLFDHTQSFYLVFFKLTYIVTSIIVLVCFYQFDSTYARRHDTCNLTIILVPCTIAALLLTSDYSLLEVLWTFSEFIEGFAMEQQH</sequence>
<dbReference type="InterPro" id="IPR002293">
    <property type="entry name" value="AA/rel_permease1"/>
</dbReference>
<dbReference type="CDD" id="cd22744">
    <property type="entry name" value="OTU"/>
    <property type="match status" value="1"/>
</dbReference>
<evidence type="ECO:0000256" key="2">
    <source>
        <dbReference type="ARBA" id="ARBA00010120"/>
    </source>
</evidence>
<dbReference type="PROSITE" id="PS50878">
    <property type="entry name" value="RT_POL"/>
    <property type="match status" value="1"/>
</dbReference>
<dbReference type="GO" id="GO:0016192">
    <property type="term" value="P:vesicle-mediated transport"/>
    <property type="evidence" value="ECO:0007669"/>
    <property type="project" value="UniProtKB-KW"/>
</dbReference>
<keyword evidence="3" id="KW-0813">Transport</keyword>